<dbReference type="GO" id="GO:0016887">
    <property type="term" value="F:ATP hydrolysis activity"/>
    <property type="evidence" value="ECO:0007669"/>
    <property type="project" value="InterPro"/>
</dbReference>
<dbReference type="InterPro" id="IPR059000">
    <property type="entry name" value="ATPase_P-type_domA"/>
</dbReference>
<dbReference type="PANTHER" id="PTHR24093">
    <property type="entry name" value="CATION TRANSPORTING ATPASE"/>
    <property type="match status" value="1"/>
</dbReference>
<feature type="compositionally biased region" description="Basic residues" evidence="18">
    <location>
        <begin position="65"/>
        <end position="74"/>
    </location>
</feature>
<dbReference type="InterPro" id="IPR004014">
    <property type="entry name" value="ATPase_P-typ_cation-transptr_N"/>
</dbReference>
<dbReference type="SFLD" id="SFLDG00002">
    <property type="entry name" value="C1.7:_P-type_atpase_like"/>
    <property type="match status" value="1"/>
</dbReference>
<keyword evidence="9" id="KW-0106">Calcium</keyword>
<evidence type="ECO:0000256" key="10">
    <source>
        <dbReference type="ARBA" id="ARBA00022840"/>
    </source>
</evidence>
<dbReference type="GO" id="GO:0005388">
    <property type="term" value="F:P-type calcium transporter activity"/>
    <property type="evidence" value="ECO:0007669"/>
    <property type="project" value="UniProtKB-EC"/>
</dbReference>
<proteinExistence type="predicted"/>
<evidence type="ECO:0000259" key="21">
    <source>
        <dbReference type="Pfam" id="PF00689"/>
    </source>
</evidence>
<dbReference type="PANTHER" id="PTHR24093:SF369">
    <property type="entry name" value="CALCIUM-TRANSPORTING ATPASE"/>
    <property type="match status" value="1"/>
</dbReference>
<keyword evidence="14" id="KW-0406">Ion transport</keyword>
<evidence type="ECO:0000256" key="14">
    <source>
        <dbReference type="ARBA" id="ARBA00023065"/>
    </source>
</evidence>
<keyword evidence="5" id="KW-0109">Calcium transport</keyword>
<dbReference type="InterPro" id="IPR036412">
    <property type="entry name" value="HAD-like_sf"/>
</dbReference>
<evidence type="ECO:0000256" key="11">
    <source>
        <dbReference type="ARBA" id="ARBA00022842"/>
    </source>
</evidence>
<dbReference type="SFLD" id="SFLDF00027">
    <property type="entry name" value="p-type_atpase"/>
    <property type="match status" value="1"/>
</dbReference>
<evidence type="ECO:0000259" key="20">
    <source>
        <dbReference type="Pfam" id="PF00122"/>
    </source>
</evidence>
<evidence type="ECO:0000313" key="23">
    <source>
        <dbReference type="EMBL" id="TIA93582.1"/>
    </source>
</evidence>
<feature type="transmembrane region" description="Helical" evidence="19">
    <location>
        <begin position="190"/>
        <end position="210"/>
    </location>
</feature>
<feature type="compositionally biased region" description="Polar residues" evidence="18">
    <location>
        <begin position="1203"/>
        <end position="1225"/>
    </location>
</feature>
<accession>A0A4T0FXD5</accession>
<dbReference type="EMBL" id="SPNW01000001">
    <property type="protein sequence ID" value="TIA93582.1"/>
    <property type="molecule type" value="Genomic_DNA"/>
</dbReference>
<keyword evidence="15 19" id="KW-0472">Membrane</keyword>
<dbReference type="Gene3D" id="2.70.150.10">
    <property type="entry name" value="Calcium-transporting ATPase, cytoplasmic transduction domain A"/>
    <property type="match status" value="1"/>
</dbReference>
<evidence type="ECO:0000256" key="12">
    <source>
        <dbReference type="ARBA" id="ARBA00022967"/>
    </source>
</evidence>
<dbReference type="Pfam" id="PF13246">
    <property type="entry name" value="Cation_ATPase"/>
    <property type="match status" value="1"/>
</dbReference>
<feature type="compositionally biased region" description="Basic and acidic residues" evidence="18">
    <location>
        <begin position="1"/>
        <end position="10"/>
    </location>
</feature>
<keyword evidence="4" id="KW-0926">Vacuole</keyword>
<dbReference type="Pfam" id="PF00690">
    <property type="entry name" value="Cation_ATPase_N"/>
    <property type="match status" value="1"/>
</dbReference>
<keyword evidence="11" id="KW-0460">Magnesium</keyword>
<evidence type="ECO:0000256" key="3">
    <source>
        <dbReference type="ARBA" id="ARBA00022448"/>
    </source>
</evidence>
<dbReference type="GO" id="GO:0046872">
    <property type="term" value="F:metal ion binding"/>
    <property type="evidence" value="ECO:0007669"/>
    <property type="project" value="UniProtKB-KW"/>
</dbReference>
<dbReference type="EC" id="7.2.2.10" evidence="2"/>
<evidence type="ECO:0000256" key="17">
    <source>
        <dbReference type="ARBA" id="ARBA00067965"/>
    </source>
</evidence>
<dbReference type="GO" id="GO:0006874">
    <property type="term" value="P:intracellular calcium ion homeostasis"/>
    <property type="evidence" value="ECO:0007669"/>
    <property type="project" value="TreeGrafter"/>
</dbReference>
<dbReference type="SUPFAM" id="SSF56784">
    <property type="entry name" value="HAD-like"/>
    <property type="match status" value="1"/>
</dbReference>
<dbReference type="Gene3D" id="3.40.1110.10">
    <property type="entry name" value="Calcium-transporting ATPase, cytoplasmic domain N"/>
    <property type="match status" value="1"/>
</dbReference>
<evidence type="ECO:0000256" key="9">
    <source>
        <dbReference type="ARBA" id="ARBA00022837"/>
    </source>
</evidence>
<comment type="subcellular location">
    <subcellularLocation>
        <location evidence="1">Vacuole membrane</location>
        <topology evidence="1">Multi-pass membrane protein</topology>
    </subcellularLocation>
</comment>
<keyword evidence="6 19" id="KW-0812">Transmembrane</keyword>
<evidence type="ECO:0000256" key="4">
    <source>
        <dbReference type="ARBA" id="ARBA00022554"/>
    </source>
</evidence>
<dbReference type="Gene3D" id="3.40.50.1000">
    <property type="entry name" value="HAD superfamily/HAD-like"/>
    <property type="match status" value="1"/>
</dbReference>
<feature type="region of interest" description="Disordered" evidence="18">
    <location>
        <begin position="1248"/>
        <end position="1305"/>
    </location>
</feature>
<dbReference type="InterPro" id="IPR018303">
    <property type="entry name" value="ATPase_P-typ_P_site"/>
</dbReference>
<keyword evidence="13 19" id="KW-1133">Transmembrane helix</keyword>
<dbReference type="InterPro" id="IPR006068">
    <property type="entry name" value="ATPase_P-typ_cation-transptr_C"/>
</dbReference>
<comment type="catalytic activity">
    <reaction evidence="16">
        <text>Ca(2+)(in) + ATP + H2O = Ca(2+)(out) + ADP + phosphate + H(+)</text>
        <dbReference type="Rhea" id="RHEA:18105"/>
        <dbReference type="ChEBI" id="CHEBI:15377"/>
        <dbReference type="ChEBI" id="CHEBI:15378"/>
        <dbReference type="ChEBI" id="CHEBI:29108"/>
        <dbReference type="ChEBI" id="CHEBI:30616"/>
        <dbReference type="ChEBI" id="CHEBI:43474"/>
        <dbReference type="ChEBI" id="CHEBI:456216"/>
        <dbReference type="EC" id="7.2.2.10"/>
    </reaction>
</comment>
<evidence type="ECO:0000256" key="18">
    <source>
        <dbReference type="SAM" id="MobiDB-lite"/>
    </source>
</evidence>
<feature type="transmembrane region" description="Helical" evidence="19">
    <location>
        <begin position="1108"/>
        <end position="1128"/>
    </location>
</feature>
<feature type="transmembrane region" description="Helical" evidence="19">
    <location>
        <begin position="457"/>
        <end position="484"/>
    </location>
</feature>
<dbReference type="Pfam" id="PF00689">
    <property type="entry name" value="Cation_ATPase_C"/>
    <property type="match status" value="1"/>
</dbReference>
<dbReference type="GO" id="GO:0005774">
    <property type="term" value="C:vacuolar membrane"/>
    <property type="evidence" value="ECO:0007669"/>
    <property type="project" value="UniProtKB-SubCell"/>
</dbReference>
<dbReference type="FunFam" id="2.70.150.10:FF:000028">
    <property type="entry name" value="Calcium-transporting ATPase"/>
    <property type="match status" value="1"/>
</dbReference>
<feature type="region of interest" description="Disordered" evidence="18">
    <location>
        <begin position="1"/>
        <end position="85"/>
    </location>
</feature>
<dbReference type="SUPFAM" id="SSF81665">
    <property type="entry name" value="Calcium ATPase, transmembrane domain M"/>
    <property type="match status" value="1"/>
</dbReference>
<evidence type="ECO:0000256" key="16">
    <source>
        <dbReference type="ARBA" id="ARBA00048694"/>
    </source>
</evidence>
<keyword evidence="3" id="KW-0813">Transport</keyword>
<evidence type="ECO:0000256" key="19">
    <source>
        <dbReference type="SAM" id="Phobius"/>
    </source>
</evidence>
<keyword evidence="10" id="KW-0067">ATP-binding</keyword>
<organism evidence="23 24">
    <name type="scientific">Wallemia hederae</name>
    <dbReference type="NCBI Taxonomy" id="1540922"/>
    <lineage>
        <taxon>Eukaryota</taxon>
        <taxon>Fungi</taxon>
        <taxon>Dikarya</taxon>
        <taxon>Basidiomycota</taxon>
        <taxon>Wallemiomycotina</taxon>
        <taxon>Wallemiomycetes</taxon>
        <taxon>Wallemiales</taxon>
        <taxon>Wallemiaceae</taxon>
        <taxon>Wallemia</taxon>
    </lineage>
</organism>
<dbReference type="InterPro" id="IPR023298">
    <property type="entry name" value="ATPase_P-typ_TM_dom_sf"/>
</dbReference>
<dbReference type="OrthoDB" id="3352408at2759"/>
<dbReference type="Proteomes" id="UP000310189">
    <property type="component" value="Unassembled WGS sequence"/>
</dbReference>
<dbReference type="InterPro" id="IPR008250">
    <property type="entry name" value="ATPase_P-typ_transduc_dom_A_sf"/>
</dbReference>
<feature type="domain" description="Cation-transporting P-type ATPase C-terminal" evidence="21">
    <location>
        <begin position="942"/>
        <end position="1128"/>
    </location>
</feature>
<dbReference type="NCBIfam" id="TIGR01494">
    <property type="entry name" value="ATPase_P-type"/>
    <property type="match status" value="2"/>
</dbReference>
<sequence>MNTPRIHIEESAPSEPQRLISHRNSDSLTVPRIETTSTSQDPFTDDAERPNEASSDSDNADKKDKKEKKKKKEKKPLEPRRIDNLGAFSFQPHALTDCVGYKNFDTLRNDFGGIHGLAEGLGTDLSRGLTGEAHSLSGKADPSGPPQGRAGPAKEANGLERQRVYDKNEIPAKDTKNFFQLMWMAMEDKLLQLLIVAAVVALALGIYQAVGFPAPVVRCYNDATGRYDAFCTEPQVEWVEGVAILIAIIIVVLVGSINDYQKELQFMQLNKKKEDREVKVKRDGNEQYINIKHVLVGDILQIETGDILPVDGIFIGGHNLKADESAATGESDAIKKVSCDEYAEYLDSLSEQDKSKTLKKDCFLLSGSKITEGVGEMVVVAVGLQSYNGRILASLNDEDDEATPLQSKLNDLAELIAKVASVAGLLLFIALMIRFFVGLKQNPDRTPQEKGQNFIEVLIISVTLIVVAVPEGLPLAVTLALAFATKRMTKANLLVRLLASCETMANATAVCTDKTGTLTQNVMSVVAGTVGVKAKFVTRLEENAARSNADELNNDEKYTGGNFTVDSKDLSDHVKGPLRKLLFDSIAINSTAFEDKNKETGEIEFVGSKTETALLRFAKEREWDDWKSVRDDAEITQMLPFSSSRKAMGMVVKLSNDHYRLYVKGASEVLTGNATKSVSLDEATSDEVSVIDIGQSERDSLNDTIKFYANQSLRTIALCYRDFSSWPPKNATIDETGDVEYDSIAKELILIGITGIEDPLRPGVSDAVRRAQLAGVKVKMCTGDNVLTAQSIAKQCGILTEGGIVMEGSEFRNLDEYDRINCVQNLQVLARSSPDDKKLLVQTLRNSHSETVGVTGDGTNDAPALKAANVGFSMGIAGTEVAKEASSIILMDDNFASIVSAIMWGRCVNDSVKKFLQFQLSVNVTAILIVFVTAIASASEESVLSAVQLLWVNLIMDTFAALALATDPATPTVLDRKPEVPGSPIINASMLKVITSQSLYKTAVVFVLHFAGRQILGYRMDYSNDEEAAEYSAQGTQLKTLVFNAFVWCQIFNQINCRRLDNKLNVFEGIHRNWWFMVMFCIMVGGQVLIIFVGGAAFSVTRIGGRDWAISVICGFCSLIVGALFRFIPDEPIERKLIQWGVFPDPHRLPITKSGEPSKKGEDPIYDSLQLLSLLRGGRIRGSSFVQKSRRIVRHPIQELSETLYSHSKANSGTTTPDNNSTSPLSAKHTHLDALSVLPMMVASSVGAGPAYRSSRSGSVNSRPGHSPSTSISKGAYDDDHSSAPPSPLSQNHKLSVKGRRDERMPRHWSQYASISMEEGSYEAGLSNFETLRCPGYVPAEHYIQQFVYLSLVPTLKAGDVPKKAMRRGRAKKAEKAVEDTVKTDDVVVFDEKMASSSLTLLTRLLEMQAGTVFVEDTDHSKDHLEFIVKALPSYRRSSCTTDHLGDTILEMGAAQIDRCDCIWDVLSMKTGNLIDEDAWGVLDWIVKVWETQAARDENGIANHLMHNLRDTKFDASSALDAVLAGFSPPTKLSPLSCSPSVGVKLRQREHEEADLYEAKLVSESLQRREISTRLLKLLLHLVHSNILKSSALKTHLGSRLSSMDSSLACDVMNAFPVESTDVMIDVMVSVIQARGERVGSNKAQILQILQSTVVPEYKCIALRNAIIGKSPSLDAVKRNSTKILDLQQPSHKINSTPSLPQPAMDVPELVSDSSSAYQSSPEVVAYDTTHEMENVGYEIVELDYACVCCDPHNKTGYNCPQTFSIAKKKTKKQVESWHSNLIRGDKFRSLGITNHEECIGCHLFLPAHIPGVVNQCSCCAAYSCDNITPGGCKRNFSIAPLSDPKLPPNSLNWILSNHNAASLLNRYGTVDDLIKAVIDALPRKEDKRVLSNGLTKSLDDHVCSNCVWKDVVVDGLHLLWKHTNTVN</sequence>
<comment type="caution">
    <text evidence="23">The sequence shown here is derived from an EMBL/GenBank/DDBJ whole genome shotgun (WGS) entry which is preliminary data.</text>
</comment>
<dbReference type="GO" id="GO:0005524">
    <property type="term" value="F:ATP binding"/>
    <property type="evidence" value="ECO:0007669"/>
    <property type="project" value="UniProtKB-KW"/>
</dbReference>
<evidence type="ECO:0000256" key="15">
    <source>
        <dbReference type="ARBA" id="ARBA00023136"/>
    </source>
</evidence>
<dbReference type="FunFam" id="3.40.1110.10:FF:000031">
    <property type="entry name" value="Calcium-transporting ATPase"/>
    <property type="match status" value="1"/>
</dbReference>
<dbReference type="Pfam" id="PF00122">
    <property type="entry name" value="E1-E2_ATPase"/>
    <property type="match status" value="1"/>
</dbReference>
<name>A0A4T0FXD5_9BASI</name>
<evidence type="ECO:0000256" key="8">
    <source>
        <dbReference type="ARBA" id="ARBA00022741"/>
    </source>
</evidence>
<feature type="domain" description="Cation-transporting P-type ATPase N-terminal" evidence="22">
    <location>
        <begin position="160"/>
        <end position="201"/>
    </location>
</feature>
<dbReference type="InterPro" id="IPR023299">
    <property type="entry name" value="ATPase_P-typ_cyto_dom_N"/>
</dbReference>
<feature type="transmembrane region" description="Helical" evidence="19">
    <location>
        <begin position="238"/>
        <end position="257"/>
    </location>
</feature>
<evidence type="ECO:0000256" key="7">
    <source>
        <dbReference type="ARBA" id="ARBA00022723"/>
    </source>
</evidence>
<dbReference type="InterPro" id="IPR001757">
    <property type="entry name" value="P_typ_ATPase"/>
</dbReference>
<dbReference type="PRINTS" id="PR00119">
    <property type="entry name" value="CATATPASE"/>
</dbReference>
<keyword evidence="7" id="KW-0479">Metal-binding</keyword>
<dbReference type="Gene3D" id="1.20.1110.10">
    <property type="entry name" value="Calcium-transporting ATPase, transmembrane domain"/>
    <property type="match status" value="1"/>
</dbReference>
<protein>
    <recommendedName>
        <fullName evidence="17">Calcium-transporting ATPase 2</fullName>
        <ecNumber evidence="2">7.2.2.10</ecNumber>
    </recommendedName>
</protein>
<keyword evidence="8" id="KW-0547">Nucleotide-binding</keyword>
<reference evidence="23 24" key="1">
    <citation type="submission" date="2019-03" db="EMBL/GenBank/DDBJ databases">
        <title>Sequencing 23 genomes of Wallemia ichthyophaga.</title>
        <authorList>
            <person name="Gostincar C."/>
        </authorList>
    </citation>
    <scope>NUCLEOTIDE SEQUENCE [LARGE SCALE GENOMIC DNA]</scope>
    <source>
        <strain evidence="23 24">EXF-5753</strain>
    </source>
</reference>
<keyword evidence="12" id="KW-1278">Translocase</keyword>
<gene>
    <name evidence="23" type="ORF">E3P99_00079</name>
</gene>
<dbReference type="PROSITE" id="PS00154">
    <property type="entry name" value="ATPASE_E1_E2"/>
    <property type="match status" value="1"/>
</dbReference>
<feature type="compositionally biased region" description="Polar residues" evidence="18">
    <location>
        <begin position="1254"/>
        <end position="1273"/>
    </location>
</feature>
<evidence type="ECO:0000256" key="5">
    <source>
        <dbReference type="ARBA" id="ARBA00022568"/>
    </source>
</evidence>
<dbReference type="SUPFAM" id="SSF81653">
    <property type="entry name" value="Calcium ATPase, transduction domain A"/>
    <property type="match status" value="1"/>
</dbReference>
<keyword evidence="24" id="KW-1185">Reference proteome</keyword>
<dbReference type="SFLD" id="SFLDS00003">
    <property type="entry name" value="Haloacid_Dehalogenase"/>
    <property type="match status" value="1"/>
</dbReference>
<evidence type="ECO:0000256" key="6">
    <source>
        <dbReference type="ARBA" id="ARBA00022692"/>
    </source>
</evidence>
<dbReference type="CDD" id="cd02081">
    <property type="entry name" value="P-type_ATPase_Ca_PMCA-like"/>
    <property type="match status" value="1"/>
</dbReference>
<evidence type="ECO:0000313" key="24">
    <source>
        <dbReference type="Proteomes" id="UP000310189"/>
    </source>
</evidence>
<evidence type="ECO:0000256" key="13">
    <source>
        <dbReference type="ARBA" id="ARBA00022989"/>
    </source>
</evidence>
<feature type="transmembrane region" description="Helical" evidence="19">
    <location>
        <begin position="415"/>
        <end position="437"/>
    </location>
</feature>
<dbReference type="PRINTS" id="PR00120">
    <property type="entry name" value="HATPASE"/>
</dbReference>
<feature type="domain" description="P-type ATPase A" evidence="20">
    <location>
        <begin position="274"/>
        <end position="395"/>
    </location>
</feature>
<dbReference type="InterPro" id="IPR044492">
    <property type="entry name" value="P_typ_ATPase_HD_dom"/>
</dbReference>
<evidence type="ECO:0000259" key="22">
    <source>
        <dbReference type="Pfam" id="PF00690"/>
    </source>
</evidence>
<dbReference type="GO" id="GO:0005886">
    <property type="term" value="C:plasma membrane"/>
    <property type="evidence" value="ECO:0007669"/>
    <property type="project" value="TreeGrafter"/>
</dbReference>
<dbReference type="FunFam" id="3.40.50.1000:FF:000018">
    <property type="entry name" value="Calcium-transporting ATPase"/>
    <property type="match status" value="1"/>
</dbReference>
<feature type="transmembrane region" description="Helical" evidence="19">
    <location>
        <begin position="1074"/>
        <end position="1096"/>
    </location>
</feature>
<evidence type="ECO:0000256" key="2">
    <source>
        <dbReference type="ARBA" id="ARBA00012790"/>
    </source>
</evidence>
<feature type="region of interest" description="Disordered" evidence="18">
    <location>
        <begin position="1203"/>
        <end position="1226"/>
    </location>
</feature>
<dbReference type="InterPro" id="IPR023214">
    <property type="entry name" value="HAD_sf"/>
</dbReference>
<feature type="region of interest" description="Disordered" evidence="18">
    <location>
        <begin position="128"/>
        <end position="161"/>
    </location>
</feature>
<evidence type="ECO:0000256" key="1">
    <source>
        <dbReference type="ARBA" id="ARBA00004128"/>
    </source>
</evidence>
<dbReference type="SUPFAM" id="SSF81660">
    <property type="entry name" value="Metal cation-transporting ATPase, ATP-binding domain N"/>
    <property type="match status" value="1"/>
</dbReference>